<protein>
    <recommendedName>
        <fullName evidence="8">Phosphate transport system permease protein PstA</fullName>
    </recommendedName>
</protein>
<reference evidence="10 11" key="1">
    <citation type="submission" date="2024-03" db="EMBL/GenBank/DDBJ databases">
        <title>Human intestinal bacterial collection.</title>
        <authorList>
            <person name="Pauvert C."/>
            <person name="Hitch T.C.A."/>
            <person name="Clavel T."/>
        </authorList>
    </citation>
    <scope>NUCLEOTIDE SEQUENCE [LARGE SCALE GENOMIC DNA]</scope>
    <source>
        <strain evidence="10 11">CLA-AA-H192</strain>
    </source>
</reference>
<evidence type="ECO:0000256" key="3">
    <source>
        <dbReference type="ARBA" id="ARBA00022448"/>
    </source>
</evidence>
<accession>A0ABV1G3S3</accession>
<feature type="transmembrane region" description="Helical" evidence="8">
    <location>
        <begin position="175"/>
        <end position="196"/>
    </location>
</feature>
<evidence type="ECO:0000313" key="11">
    <source>
        <dbReference type="Proteomes" id="UP001491552"/>
    </source>
</evidence>
<dbReference type="InterPro" id="IPR000515">
    <property type="entry name" value="MetI-like"/>
</dbReference>
<feature type="transmembrane region" description="Helical" evidence="8">
    <location>
        <begin position="7"/>
        <end position="29"/>
    </location>
</feature>
<dbReference type="Gene3D" id="1.10.3720.10">
    <property type="entry name" value="MetI-like"/>
    <property type="match status" value="1"/>
</dbReference>
<evidence type="ECO:0000256" key="6">
    <source>
        <dbReference type="ARBA" id="ARBA00022989"/>
    </source>
</evidence>
<keyword evidence="5 8" id="KW-0812">Transmembrane</keyword>
<gene>
    <name evidence="10" type="primary">pstA</name>
    <name evidence="10" type="ORF">WMO66_01770</name>
</gene>
<keyword evidence="3" id="KW-0813">Transport</keyword>
<evidence type="ECO:0000256" key="4">
    <source>
        <dbReference type="ARBA" id="ARBA00022475"/>
    </source>
</evidence>
<evidence type="ECO:0000259" key="9">
    <source>
        <dbReference type="PROSITE" id="PS50928"/>
    </source>
</evidence>
<evidence type="ECO:0000256" key="1">
    <source>
        <dbReference type="ARBA" id="ARBA00004651"/>
    </source>
</evidence>
<proteinExistence type="inferred from homology"/>
<evidence type="ECO:0000313" key="10">
    <source>
        <dbReference type="EMBL" id="MEQ2509987.1"/>
    </source>
</evidence>
<dbReference type="CDD" id="cd06261">
    <property type="entry name" value="TM_PBP2"/>
    <property type="match status" value="1"/>
</dbReference>
<name>A0ABV1G3S3_9FIRM</name>
<dbReference type="PANTHER" id="PTHR43470">
    <property type="entry name" value="PHOSPHATE TRANSPORT SYSTEM PERMEASE PROTEIN PSTA-RELATED"/>
    <property type="match status" value="1"/>
</dbReference>
<feature type="domain" description="ABC transmembrane type-1" evidence="9">
    <location>
        <begin position="55"/>
        <end position="258"/>
    </location>
</feature>
<comment type="caution">
    <text evidence="10">The sequence shown here is derived from an EMBL/GenBank/DDBJ whole genome shotgun (WGS) entry which is preliminary data.</text>
</comment>
<evidence type="ECO:0000256" key="2">
    <source>
        <dbReference type="ARBA" id="ARBA00007069"/>
    </source>
</evidence>
<keyword evidence="7 8" id="KW-0472">Membrane</keyword>
<organism evidence="10 11">
    <name type="scientific">Faecousia intestinalis</name>
    <dbReference type="NCBI Taxonomy" id="3133167"/>
    <lineage>
        <taxon>Bacteria</taxon>
        <taxon>Bacillati</taxon>
        <taxon>Bacillota</taxon>
        <taxon>Clostridia</taxon>
        <taxon>Eubacteriales</taxon>
        <taxon>Oscillospiraceae</taxon>
        <taxon>Faecousia</taxon>
    </lineage>
</organism>
<dbReference type="SUPFAM" id="SSF161098">
    <property type="entry name" value="MetI-like"/>
    <property type="match status" value="1"/>
</dbReference>
<evidence type="ECO:0000256" key="8">
    <source>
        <dbReference type="RuleBase" id="RU363043"/>
    </source>
</evidence>
<feature type="transmembrane region" description="Helical" evidence="8">
    <location>
        <begin position="54"/>
        <end position="81"/>
    </location>
</feature>
<dbReference type="InterPro" id="IPR005672">
    <property type="entry name" value="Phosphate_PstA"/>
</dbReference>
<comment type="similarity">
    <text evidence="2 8">Belongs to the binding-protein-dependent transport system permease family. CysTW subfamily.</text>
</comment>
<keyword evidence="11" id="KW-1185">Reference proteome</keyword>
<feature type="transmembrane region" description="Helical" evidence="8">
    <location>
        <begin position="101"/>
        <end position="121"/>
    </location>
</feature>
<dbReference type="PROSITE" id="PS50928">
    <property type="entry name" value="ABC_TM1"/>
    <property type="match status" value="1"/>
</dbReference>
<dbReference type="EMBL" id="JBBMFF010000100">
    <property type="protein sequence ID" value="MEQ2509987.1"/>
    <property type="molecule type" value="Genomic_DNA"/>
</dbReference>
<dbReference type="NCBIfam" id="TIGR00974">
    <property type="entry name" value="3a0107s02c"/>
    <property type="match status" value="1"/>
</dbReference>
<keyword evidence="4 8" id="KW-1003">Cell membrane</keyword>
<dbReference type="PANTHER" id="PTHR43470:SF3">
    <property type="entry name" value="PHOSPHATE TRANSPORT SYSTEM PERMEASE PROTEIN PSTA-RELATED"/>
    <property type="match status" value="1"/>
</dbReference>
<evidence type="ECO:0000256" key="5">
    <source>
        <dbReference type="ARBA" id="ARBA00022692"/>
    </source>
</evidence>
<dbReference type="Proteomes" id="UP001491552">
    <property type="component" value="Unassembled WGS sequence"/>
</dbReference>
<evidence type="ECO:0000256" key="7">
    <source>
        <dbReference type="ARBA" id="ARBA00023136"/>
    </source>
</evidence>
<comment type="caution">
    <text evidence="8">Lacks conserved residue(s) required for the propagation of feature annotation.</text>
</comment>
<dbReference type="InterPro" id="IPR035906">
    <property type="entry name" value="MetI-like_sf"/>
</dbReference>
<dbReference type="Pfam" id="PF00528">
    <property type="entry name" value="BPD_transp_1"/>
    <property type="match status" value="1"/>
</dbReference>
<keyword evidence="6 8" id="KW-1133">Transmembrane helix</keyword>
<comment type="subcellular location">
    <subcellularLocation>
        <location evidence="1 8">Cell membrane</location>
        <topology evidence="1 8">Multi-pass membrane protein</topology>
    </subcellularLocation>
</comment>
<feature type="transmembrane region" description="Helical" evidence="8">
    <location>
        <begin position="240"/>
        <end position="262"/>
    </location>
</feature>
<sequence length="270" mass="28519">MSLVQRIAVTASAVITFAILAALLAYILIMGVPNLKPSLFAWHYTSDNCSMTPAIINTLLMVVLSLLLSVPFGIGAAIYLVEYAKRGNKLVKVVRLTAETLSGIPSIVYGLFGYLMFVIALNMDKSMLAGALTLAIMVLPTILRTTEEALKAVPDSFREGSFGLGAGKLRTVFRIVLPSAVPGIFSGIILAIGRIVGETAALIFTAGTFSGVAGGVMESGRTLAVHMYCLLNEGLHRSEAYATAVVLLVMVIGINALSGAAAKRIARRTQ</sequence>